<organism evidence="3 4">
    <name type="scientific">Exidia glandulosa HHB12029</name>
    <dbReference type="NCBI Taxonomy" id="1314781"/>
    <lineage>
        <taxon>Eukaryota</taxon>
        <taxon>Fungi</taxon>
        <taxon>Dikarya</taxon>
        <taxon>Basidiomycota</taxon>
        <taxon>Agaricomycotina</taxon>
        <taxon>Agaricomycetes</taxon>
        <taxon>Auriculariales</taxon>
        <taxon>Exidiaceae</taxon>
        <taxon>Exidia</taxon>
    </lineage>
</organism>
<dbReference type="Gene3D" id="3.50.50.60">
    <property type="entry name" value="FAD/NAD(P)-binding domain"/>
    <property type="match status" value="1"/>
</dbReference>
<dbReference type="PANTHER" id="PTHR43539:SF68">
    <property type="entry name" value="FLAVIN-BINDING MONOOXYGENASE-LIKE PROTEIN (AFU_ORTHOLOGUE AFUA_4G09220)"/>
    <property type="match status" value="1"/>
</dbReference>
<keyword evidence="1" id="KW-0560">Oxidoreductase</keyword>
<sequence length="608" mass="66495">MGSPEVAIPSRPSSSLGFHPELKVHSQGLSSPSRAFLSLPVPTASPADIALSWLRSFSNTVLTPSADGLSACFALDCHWRDLLALSWDLRTVSGQTIIAGALLDWVSHVHPRWFRLQPGSADLNSPYDGLEYVSGSCSFETDVGICSMRFNLVNTARGWKAWTVVSSLDALKKRSDSASATENGAEDSQRDPTVVIVGAGQCGLAVAARLAHLGIKSLLIERDPRIGDNWRNRYSNLCLNTPTKYSELPFMSFPSTWSRWPSGKALAEEMEDYPRKLGLQVWTSSSLVSASFDAPARVWNLQVRVADGETVRRLSPRHLVIATGVGTLSGLTPRIPRLHGRESFSGTIMHSSAYQTGQDWNGKHAVVVGAACSGQDIAQDLHKNGAQVTIIQRSPISIISRERLWVLFNGEKLYGEQSTFPTDVADRMIQSTPTSVSVKMLHPIEQKLKFMDQELYTGLQKRGFLLPDDDDSFLHRLLVRRGGYYVNGGTCELIMDGKIAVKAAVQPSALTGNGVLLSDGTEVRADLVVFATGYDKNDLRDYTSNLLGPDVAKHVTATGLWDKEREISGVWRPSGHEGLWFAGGDLFAARFYSQVLALQIKAREDGLV</sequence>
<evidence type="ECO:0000313" key="3">
    <source>
        <dbReference type="EMBL" id="KZV96964.1"/>
    </source>
</evidence>
<dbReference type="InterPro" id="IPR036188">
    <property type="entry name" value="FAD/NAD-bd_sf"/>
</dbReference>
<dbReference type="PRINTS" id="PR00411">
    <property type="entry name" value="PNDRDTASEI"/>
</dbReference>
<dbReference type="STRING" id="1314781.A0A165KVR8"/>
<dbReference type="PANTHER" id="PTHR43539">
    <property type="entry name" value="FLAVIN-BINDING MONOOXYGENASE-LIKE PROTEIN (AFU_ORTHOLOGUE AFUA_4G09220)"/>
    <property type="match status" value="1"/>
</dbReference>
<dbReference type="InterPro" id="IPR050982">
    <property type="entry name" value="Auxin_biosynth/cation_transpt"/>
</dbReference>
<evidence type="ECO:0000259" key="2">
    <source>
        <dbReference type="Pfam" id="PF07992"/>
    </source>
</evidence>
<dbReference type="GO" id="GO:0050660">
    <property type="term" value="F:flavin adenine dinucleotide binding"/>
    <property type="evidence" value="ECO:0007669"/>
    <property type="project" value="TreeGrafter"/>
</dbReference>
<dbReference type="OrthoDB" id="74360at2759"/>
<gene>
    <name evidence="3" type="ORF">EXIGLDRAFT_732036</name>
</gene>
<evidence type="ECO:0000313" key="4">
    <source>
        <dbReference type="Proteomes" id="UP000077266"/>
    </source>
</evidence>
<dbReference type="SUPFAM" id="SSF51905">
    <property type="entry name" value="FAD/NAD(P)-binding domain"/>
    <property type="match status" value="2"/>
</dbReference>
<dbReference type="Proteomes" id="UP000077266">
    <property type="component" value="Unassembled WGS sequence"/>
</dbReference>
<keyword evidence="4" id="KW-1185">Reference proteome</keyword>
<evidence type="ECO:0000256" key="1">
    <source>
        <dbReference type="ARBA" id="ARBA00023002"/>
    </source>
</evidence>
<reference evidence="3 4" key="1">
    <citation type="journal article" date="2016" name="Mol. Biol. Evol.">
        <title>Comparative Genomics of Early-Diverging Mushroom-Forming Fungi Provides Insights into the Origins of Lignocellulose Decay Capabilities.</title>
        <authorList>
            <person name="Nagy L.G."/>
            <person name="Riley R."/>
            <person name="Tritt A."/>
            <person name="Adam C."/>
            <person name="Daum C."/>
            <person name="Floudas D."/>
            <person name="Sun H."/>
            <person name="Yadav J.S."/>
            <person name="Pangilinan J."/>
            <person name="Larsson K.H."/>
            <person name="Matsuura K."/>
            <person name="Barry K."/>
            <person name="Labutti K."/>
            <person name="Kuo R."/>
            <person name="Ohm R.A."/>
            <person name="Bhattacharya S.S."/>
            <person name="Shirouzu T."/>
            <person name="Yoshinaga Y."/>
            <person name="Martin F.M."/>
            <person name="Grigoriev I.V."/>
            <person name="Hibbett D.S."/>
        </authorList>
    </citation>
    <scope>NUCLEOTIDE SEQUENCE [LARGE SCALE GENOMIC DNA]</scope>
    <source>
        <strain evidence="3 4">HHB12029</strain>
    </source>
</reference>
<proteinExistence type="predicted"/>
<dbReference type="EMBL" id="KV425936">
    <property type="protein sequence ID" value="KZV96964.1"/>
    <property type="molecule type" value="Genomic_DNA"/>
</dbReference>
<accession>A0A165KVR8</accession>
<dbReference type="Pfam" id="PF07992">
    <property type="entry name" value="Pyr_redox_2"/>
    <property type="match status" value="1"/>
</dbReference>
<dbReference type="InParanoid" id="A0A165KVR8"/>
<dbReference type="InterPro" id="IPR023753">
    <property type="entry name" value="FAD/NAD-binding_dom"/>
</dbReference>
<protein>
    <submittedName>
        <fullName evidence="3">FAD/NAD(P)-binding domain-containing protein</fullName>
    </submittedName>
</protein>
<dbReference type="AlphaFoldDB" id="A0A165KVR8"/>
<feature type="domain" description="FAD/NAD(P)-binding" evidence="2">
    <location>
        <begin position="193"/>
        <end position="396"/>
    </location>
</feature>
<dbReference type="GO" id="GO:0004497">
    <property type="term" value="F:monooxygenase activity"/>
    <property type="evidence" value="ECO:0007669"/>
    <property type="project" value="TreeGrafter"/>
</dbReference>
<name>A0A165KVR8_EXIGL</name>